<evidence type="ECO:0008006" key="4">
    <source>
        <dbReference type="Google" id="ProtNLM"/>
    </source>
</evidence>
<reference evidence="2" key="1">
    <citation type="submission" date="2022-12" db="EMBL/GenBank/DDBJ databases">
        <authorList>
            <person name="Webb A."/>
        </authorList>
    </citation>
    <scope>NUCLEOTIDE SEQUENCE</scope>
    <source>
        <strain evidence="2">Hp1</strain>
    </source>
</reference>
<feature type="region of interest" description="Disordered" evidence="1">
    <location>
        <begin position="48"/>
        <end position="81"/>
    </location>
</feature>
<evidence type="ECO:0000313" key="3">
    <source>
        <dbReference type="Proteomes" id="UP001162031"/>
    </source>
</evidence>
<feature type="region of interest" description="Disordered" evidence="1">
    <location>
        <begin position="160"/>
        <end position="212"/>
    </location>
</feature>
<proteinExistence type="predicted"/>
<accession>A0AAV0SZW2</accession>
<feature type="compositionally biased region" description="Low complexity" evidence="1">
    <location>
        <begin position="163"/>
        <end position="172"/>
    </location>
</feature>
<dbReference type="EMBL" id="CANTFL010000086">
    <property type="protein sequence ID" value="CAI5711832.1"/>
    <property type="molecule type" value="Genomic_DNA"/>
</dbReference>
<evidence type="ECO:0000256" key="1">
    <source>
        <dbReference type="SAM" id="MobiDB-lite"/>
    </source>
</evidence>
<evidence type="ECO:0000313" key="2">
    <source>
        <dbReference type="EMBL" id="CAI5711832.1"/>
    </source>
</evidence>
<gene>
    <name evidence="2" type="ORF">HBR001_LOCUS728</name>
</gene>
<dbReference type="Proteomes" id="UP001162031">
    <property type="component" value="Unassembled WGS sequence"/>
</dbReference>
<keyword evidence="3" id="KW-1185">Reference proteome</keyword>
<sequence>MNRNDATASHDHRTWFSSQSVKLNPQCGISRTTEKSIVLRVCTHEEKLASRGDQRPSDDRATHARRLTRGEEHADDRSDRDVSETLAALYTESARKKQWLDSEEKTFWRGQQRLSSLQREYAALLRTLEQRKRRRKERLCTTTMLRGRRRVEGTSDCECNCESSSGSSGSSSDSDDSSLKDERLLRSNRCSSNSSSQKRRPGREGAKKERKRLRRFRREVSLRFQLLESECRESKLQMEKVVGDLRREYADSCLFGTSLKF</sequence>
<name>A0AAV0SZW2_HYABA</name>
<protein>
    <recommendedName>
        <fullName evidence="4">BZIP domain-containing protein</fullName>
    </recommendedName>
</protein>
<feature type="compositionally biased region" description="Low complexity" evidence="1">
    <location>
        <begin position="187"/>
        <end position="196"/>
    </location>
</feature>
<organism evidence="2 3">
    <name type="scientific">Hyaloperonospora brassicae</name>
    <name type="common">Brassica downy mildew</name>
    <name type="synonym">Peronospora brassicae</name>
    <dbReference type="NCBI Taxonomy" id="162125"/>
    <lineage>
        <taxon>Eukaryota</taxon>
        <taxon>Sar</taxon>
        <taxon>Stramenopiles</taxon>
        <taxon>Oomycota</taxon>
        <taxon>Peronosporomycetes</taxon>
        <taxon>Peronosporales</taxon>
        <taxon>Peronosporaceae</taxon>
        <taxon>Hyaloperonospora</taxon>
    </lineage>
</organism>
<dbReference type="AlphaFoldDB" id="A0AAV0SZW2"/>
<comment type="caution">
    <text evidence="2">The sequence shown here is derived from an EMBL/GenBank/DDBJ whole genome shotgun (WGS) entry which is preliminary data.</text>
</comment>